<sequence length="397" mass="44517">MWQPMTLSQLAQFLANGLDSRGGLTQRSHVQAAAHLLKMKQAPYIIPEIDFQLKDALLVGVDMEWHESNPHIVTELGISVLRLPQTMLGKPIHALNDMEVHHLRLKENAHWVNGEKCEGHPEDFQFGTTCFVDGTQAKQALSDTFKRYDTRGNLRPIILFGHAVGNDIDTLREQFDFDLAALGVIVLTLDTQVMAREVGLSSGNMSLKNILGQYSVREKYLHNAGNDIAQTMVAASLLAGESVIGRGRYQPENQVDVDNLKAVLRNRSILYWGISVFCTNCDSTQHFVGQCPRTYLCTRCANNPSWKQNANTHPIEKCIRPASPCKACAKSTDATRQNDAMTHYIVDCPFEKAPTLFFVPRAFLPLEKCLQEQFKEIAKRSSDNESGLREMLDDSDE</sequence>
<organism evidence="2 3">
    <name type="scientific">Didymosphaeria variabile</name>
    <dbReference type="NCBI Taxonomy" id="1932322"/>
    <lineage>
        <taxon>Eukaryota</taxon>
        <taxon>Fungi</taxon>
        <taxon>Dikarya</taxon>
        <taxon>Ascomycota</taxon>
        <taxon>Pezizomycotina</taxon>
        <taxon>Dothideomycetes</taxon>
        <taxon>Pleosporomycetidae</taxon>
        <taxon>Pleosporales</taxon>
        <taxon>Massarineae</taxon>
        <taxon>Didymosphaeriaceae</taxon>
        <taxon>Didymosphaeria</taxon>
    </lineage>
</organism>
<dbReference type="AlphaFoldDB" id="A0A9W8XH02"/>
<protein>
    <recommendedName>
        <fullName evidence="1">Gfd2/YDR514C-like C-terminal domain-containing protein</fullName>
    </recommendedName>
</protein>
<dbReference type="RefSeq" id="XP_056068432.1">
    <property type="nucleotide sequence ID" value="XM_056216876.1"/>
</dbReference>
<dbReference type="InterPro" id="IPR048519">
    <property type="entry name" value="Gfd2/YDR514C-like_C"/>
</dbReference>
<feature type="domain" description="Gfd2/YDR514C-like C-terminal" evidence="1">
    <location>
        <begin position="58"/>
        <end position="235"/>
    </location>
</feature>
<keyword evidence="3" id="KW-1185">Reference proteome</keyword>
<dbReference type="PANTHER" id="PTHR28083:SF1">
    <property type="entry name" value="GOOD FOR FULL DBP5 ACTIVITY PROTEIN 2"/>
    <property type="match status" value="1"/>
</dbReference>
<dbReference type="PANTHER" id="PTHR28083">
    <property type="entry name" value="GOOD FOR FULL DBP5 ACTIVITY PROTEIN 2"/>
    <property type="match status" value="1"/>
</dbReference>
<proteinExistence type="predicted"/>
<dbReference type="SUPFAM" id="SSF53098">
    <property type="entry name" value="Ribonuclease H-like"/>
    <property type="match status" value="1"/>
</dbReference>
<dbReference type="InterPro" id="IPR012337">
    <property type="entry name" value="RNaseH-like_sf"/>
</dbReference>
<gene>
    <name evidence="2" type="ORF">N0V89_008118</name>
</gene>
<evidence type="ECO:0000313" key="3">
    <source>
        <dbReference type="Proteomes" id="UP001140513"/>
    </source>
</evidence>
<dbReference type="EMBL" id="JAPEUX010000006">
    <property type="protein sequence ID" value="KAJ4349502.1"/>
    <property type="molecule type" value="Genomic_DNA"/>
</dbReference>
<dbReference type="GeneID" id="80911648"/>
<dbReference type="Proteomes" id="UP001140513">
    <property type="component" value="Unassembled WGS sequence"/>
</dbReference>
<dbReference type="Pfam" id="PF21762">
    <property type="entry name" value="DEDDh_C"/>
    <property type="match status" value="1"/>
</dbReference>
<dbReference type="GO" id="GO:0005634">
    <property type="term" value="C:nucleus"/>
    <property type="evidence" value="ECO:0007669"/>
    <property type="project" value="TreeGrafter"/>
</dbReference>
<reference evidence="2" key="1">
    <citation type="submission" date="2022-10" db="EMBL/GenBank/DDBJ databases">
        <title>Tapping the CABI collections for fungal endophytes: first genome assemblies for Collariella, Neodidymelliopsis, Ascochyta clinopodiicola, Didymella pomorum, Didymosphaeria variabile, Neocosmospora piperis and Neocucurbitaria cava.</title>
        <authorList>
            <person name="Hill R."/>
        </authorList>
    </citation>
    <scope>NUCLEOTIDE SEQUENCE</scope>
    <source>
        <strain evidence="2">IMI 356815</strain>
    </source>
</reference>
<evidence type="ECO:0000259" key="1">
    <source>
        <dbReference type="Pfam" id="PF21762"/>
    </source>
</evidence>
<dbReference type="OrthoDB" id="5953249at2759"/>
<name>A0A9W8XH02_9PLEO</name>
<evidence type="ECO:0000313" key="2">
    <source>
        <dbReference type="EMBL" id="KAJ4349502.1"/>
    </source>
</evidence>
<dbReference type="InterPro" id="IPR040151">
    <property type="entry name" value="Gfd2/YDR514C-like"/>
</dbReference>
<comment type="caution">
    <text evidence="2">The sequence shown here is derived from an EMBL/GenBank/DDBJ whole genome shotgun (WGS) entry which is preliminary data.</text>
</comment>
<accession>A0A9W8XH02</accession>